<dbReference type="PANTHER" id="PTHR37451">
    <property type="entry name" value="MARVEL DOMAIN"/>
    <property type="match status" value="1"/>
</dbReference>
<reference evidence="3" key="1">
    <citation type="submission" date="2021-07" db="EMBL/GenBank/DDBJ databases">
        <title>Genome Resource of American Ginseng Black Spot Pathogen Alternaria panax.</title>
        <authorList>
            <person name="Qiu C."/>
            <person name="Wang W."/>
            <person name="Liu Z."/>
        </authorList>
    </citation>
    <scope>NUCLEOTIDE SEQUENCE</scope>
    <source>
        <strain evidence="3">BNCC115425</strain>
    </source>
</reference>
<keyword evidence="2" id="KW-0812">Transmembrane</keyword>
<feature type="transmembrane region" description="Helical" evidence="2">
    <location>
        <begin position="119"/>
        <end position="145"/>
    </location>
</feature>
<dbReference type="EMBL" id="JAANER010000007">
    <property type="protein sequence ID" value="KAG9187740.1"/>
    <property type="molecule type" value="Genomic_DNA"/>
</dbReference>
<evidence type="ECO:0000256" key="2">
    <source>
        <dbReference type="SAM" id="Phobius"/>
    </source>
</evidence>
<organism evidence="3 4">
    <name type="scientific">Alternaria panax</name>
    <dbReference type="NCBI Taxonomy" id="48097"/>
    <lineage>
        <taxon>Eukaryota</taxon>
        <taxon>Fungi</taxon>
        <taxon>Dikarya</taxon>
        <taxon>Ascomycota</taxon>
        <taxon>Pezizomycotina</taxon>
        <taxon>Dothideomycetes</taxon>
        <taxon>Pleosporomycetidae</taxon>
        <taxon>Pleosporales</taxon>
        <taxon>Pleosporineae</taxon>
        <taxon>Pleosporaceae</taxon>
        <taxon>Alternaria</taxon>
        <taxon>Alternaria sect. Panax</taxon>
    </lineage>
</organism>
<feature type="transmembrane region" description="Helical" evidence="2">
    <location>
        <begin position="84"/>
        <end position="107"/>
    </location>
</feature>
<dbReference type="PANTHER" id="PTHR37451:SF1">
    <property type="entry name" value="MARVEL DOMAIN-CONTAINING PROTEIN"/>
    <property type="match status" value="1"/>
</dbReference>
<protein>
    <submittedName>
        <fullName evidence="3">Uncharacterized protein</fullName>
    </submittedName>
</protein>
<gene>
    <name evidence="3" type="ORF">G6011_05611</name>
</gene>
<keyword evidence="4" id="KW-1185">Reference proteome</keyword>
<keyword evidence="2" id="KW-1133">Transmembrane helix</keyword>
<evidence type="ECO:0000256" key="1">
    <source>
        <dbReference type="SAM" id="MobiDB-lite"/>
    </source>
</evidence>
<proteinExistence type="predicted"/>
<keyword evidence="2" id="KW-0472">Membrane</keyword>
<evidence type="ECO:0000313" key="3">
    <source>
        <dbReference type="EMBL" id="KAG9187740.1"/>
    </source>
</evidence>
<feature type="region of interest" description="Disordered" evidence="1">
    <location>
        <begin position="174"/>
        <end position="200"/>
    </location>
</feature>
<dbReference type="Proteomes" id="UP001199106">
    <property type="component" value="Unassembled WGS sequence"/>
</dbReference>
<sequence length="200" mass="22652">MSGAPIYRQVFSPQKHTKSVAKHAARLPFAIIILGLNAHIVRFCADNVLMYSIVITIITILTRTYSIVRLYVSTTTKNVEVSLGIHLFMSLFWLVDIGFILMLVSQWRELDSVAHFKMLVARVTIGAFEFLLWFIPMAELILAVVDKREHMSSDEHIPMPQMHATATGPIPITPTQRVEQWDSSTDESHRKGPQPLLPES</sequence>
<evidence type="ECO:0000313" key="4">
    <source>
        <dbReference type="Proteomes" id="UP001199106"/>
    </source>
</evidence>
<feature type="transmembrane region" description="Helical" evidence="2">
    <location>
        <begin position="49"/>
        <end position="72"/>
    </location>
</feature>
<dbReference type="AlphaFoldDB" id="A0AAD4I3S5"/>
<comment type="caution">
    <text evidence="3">The sequence shown here is derived from an EMBL/GenBank/DDBJ whole genome shotgun (WGS) entry which is preliminary data.</text>
</comment>
<feature type="transmembrane region" description="Helical" evidence="2">
    <location>
        <begin position="24"/>
        <end position="43"/>
    </location>
</feature>
<accession>A0AAD4I3S5</accession>
<name>A0AAD4I3S5_9PLEO</name>